<evidence type="ECO:0000256" key="6">
    <source>
        <dbReference type="SAM" id="MobiDB-lite"/>
    </source>
</evidence>
<protein>
    <recommendedName>
        <fullName evidence="5">Large ribosomal subunit protein bL25</fullName>
    </recommendedName>
    <alternativeName>
        <fullName evidence="5">General stress protein CTC</fullName>
    </alternativeName>
</protein>
<dbReference type="InterPro" id="IPR020056">
    <property type="entry name" value="Rbsml_bL25/Gln-tRNA_synth_N"/>
</dbReference>
<dbReference type="AlphaFoldDB" id="A0A9D2RQP0"/>
<sequence length="206" mass="22546">MAEKLNVELRQEFGKGAARRIRAGGKVPAVLYEHGNDPVHLELPGHDIALAARNPNALLSLKISDGTEHLALIKDIQRHPLKRTLTHLDLIIVRKGEKVEVDIPVIVEGEPVAPAVAFVDLQELTLLVDALNVPEQIEIDVDETEDGYQLFAGDVTLPEGTELVTDPEILVASVAVPRIEEEPEDEEDEGEDVSAEEPEEAPSEEE</sequence>
<dbReference type="NCBIfam" id="NF004612">
    <property type="entry name" value="PRK05943.1"/>
    <property type="match status" value="1"/>
</dbReference>
<feature type="domain" description="Large ribosomal subunit protein bL25 L25" evidence="7">
    <location>
        <begin position="5"/>
        <end position="90"/>
    </location>
</feature>
<evidence type="ECO:0000313" key="9">
    <source>
        <dbReference type="EMBL" id="HJB11886.1"/>
    </source>
</evidence>
<accession>A0A9D2RQP0</accession>
<keyword evidence="2 5" id="KW-0694">RNA-binding</keyword>
<dbReference type="InterPro" id="IPR020930">
    <property type="entry name" value="Ribosomal_uL5_bac-type"/>
</dbReference>
<dbReference type="EMBL" id="DWZH01000128">
    <property type="protein sequence ID" value="HJB11886.1"/>
    <property type="molecule type" value="Genomic_DNA"/>
</dbReference>
<dbReference type="InterPro" id="IPR037121">
    <property type="entry name" value="Ribosomal_bL25_C"/>
</dbReference>
<evidence type="ECO:0000256" key="4">
    <source>
        <dbReference type="ARBA" id="ARBA00023274"/>
    </source>
</evidence>
<dbReference type="NCBIfam" id="TIGR00731">
    <property type="entry name" value="bL25_bact_ctc"/>
    <property type="match status" value="1"/>
</dbReference>
<dbReference type="Gene3D" id="2.40.240.10">
    <property type="entry name" value="Ribosomal Protein L25, Chain P"/>
    <property type="match status" value="1"/>
</dbReference>
<keyword evidence="3 5" id="KW-0689">Ribosomal protein</keyword>
<evidence type="ECO:0000259" key="8">
    <source>
        <dbReference type="Pfam" id="PF14693"/>
    </source>
</evidence>
<evidence type="ECO:0000259" key="7">
    <source>
        <dbReference type="Pfam" id="PF01386"/>
    </source>
</evidence>
<dbReference type="GO" id="GO:0006412">
    <property type="term" value="P:translation"/>
    <property type="evidence" value="ECO:0007669"/>
    <property type="project" value="UniProtKB-UniRule"/>
</dbReference>
<comment type="caution">
    <text evidence="9">The sequence shown here is derived from an EMBL/GenBank/DDBJ whole genome shotgun (WGS) entry which is preliminary data.</text>
</comment>
<dbReference type="InterPro" id="IPR011035">
    <property type="entry name" value="Ribosomal_bL25/Gln-tRNA_synth"/>
</dbReference>
<evidence type="ECO:0000256" key="1">
    <source>
        <dbReference type="ARBA" id="ARBA00022730"/>
    </source>
</evidence>
<dbReference type="HAMAP" id="MF_01334">
    <property type="entry name" value="Ribosomal_bL25_CTC"/>
    <property type="match status" value="1"/>
</dbReference>
<organism evidence="9 10">
    <name type="scientific">Candidatus Brachybacterium merdavium</name>
    <dbReference type="NCBI Taxonomy" id="2838513"/>
    <lineage>
        <taxon>Bacteria</taxon>
        <taxon>Bacillati</taxon>
        <taxon>Actinomycetota</taxon>
        <taxon>Actinomycetes</taxon>
        <taxon>Micrococcales</taxon>
        <taxon>Dermabacteraceae</taxon>
        <taxon>Brachybacterium</taxon>
    </lineage>
</organism>
<dbReference type="GO" id="GO:0003735">
    <property type="term" value="F:structural constituent of ribosome"/>
    <property type="evidence" value="ECO:0007669"/>
    <property type="project" value="InterPro"/>
</dbReference>
<dbReference type="Pfam" id="PF01386">
    <property type="entry name" value="Ribosomal_L25p"/>
    <property type="match status" value="1"/>
</dbReference>
<dbReference type="SUPFAM" id="SSF50715">
    <property type="entry name" value="Ribosomal protein L25-like"/>
    <property type="match status" value="1"/>
</dbReference>
<dbReference type="NCBIfam" id="NF004131">
    <property type="entry name" value="PRK05618.2-1"/>
    <property type="match status" value="1"/>
</dbReference>
<dbReference type="CDD" id="cd00495">
    <property type="entry name" value="Ribosomal_L25_TL5_CTC"/>
    <property type="match status" value="1"/>
</dbReference>
<comment type="subunit">
    <text evidence="5">Part of the 50S ribosomal subunit; part of the 5S rRNA/L5/L18/L25 subcomplex. Contacts the 5S rRNA. Binds to the 5S rRNA independently of L5 and L18.</text>
</comment>
<evidence type="ECO:0000256" key="3">
    <source>
        <dbReference type="ARBA" id="ARBA00022980"/>
    </source>
</evidence>
<dbReference type="GO" id="GO:0022625">
    <property type="term" value="C:cytosolic large ribosomal subunit"/>
    <property type="evidence" value="ECO:0007669"/>
    <property type="project" value="TreeGrafter"/>
</dbReference>
<comment type="similarity">
    <text evidence="5">Belongs to the bacterial ribosomal protein bL25 family. CTC subfamily.</text>
</comment>
<proteinExistence type="inferred from homology"/>
<keyword evidence="1 5" id="KW-0699">rRNA-binding</keyword>
<feature type="compositionally biased region" description="Acidic residues" evidence="6">
    <location>
        <begin position="181"/>
        <end position="206"/>
    </location>
</feature>
<dbReference type="Proteomes" id="UP000823823">
    <property type="component" value="Unassembled WGS sequence"/>
</dbReference>
<feature type="region of interest" description="Disordered" evidence="6">
    <location>
        <begin position="174"/>
        <end position="206"/>
    </location>
</feature>
<keyword evidence="4 5" id="KW-0687">Ribonucleoprotein</keyword>
<dbReference type="InterPro" id="IPR029751">
    <property type="entry name" value="Ribosomal_L25_dom"/>
</dbReference>
<dbReference type="Gene3D" id="2.170.120.20">
    <property type="entry name" value="Ribosomal protein L25, beta domain"/>
    <property type="match status" value="1"/>
</dbReference>
<dbReference type="PANTHER" id="PTHR33284">
    <property type="entry name" value="RIBOSOMAL PROTEIN L25/GLN-TRNA SYNTHETASE, ANTI-CODON-BINDING DOMAIN-CONTAINING PROTEIN"/>
    <property type="match status" value="1"/>
</dbReference>
<comment type="function">
    <text evidence="5">This is one of the proteins that binds to the 5S RNA in the ribosome where it forms part of the central protuberance.</text>
</comment>
<name>A0A9D2RQP0_9MICO</name>
<evidence type="ECO:0000256" key="2">
    <source>
        <dbReference type="ARBA" id="ARBA00022884"/>
    </source>
</evidence>
<evidence type="ECO:0000256" key="5">
    <source>
        <dbReference type="HAMAP-Rule" id="MF_01334"/>
    </source>
</evidence>
<evidence type="ECO:0000313" key="10">
    <source>
        <dbReference type="Proteomes" id="UP000823823"/>
    </source>
</evidence>
<dbReference type="Pfam" id="PF14693">
    <property type="entry name" value="Ribosomal_TL5_C"/>
    <property type="match status" value="1"/>
</dbReference>
<dbReference type="InterPro" id="IPR020057">
    <property type="entry name" value="Ribosomal_bL25_b-dom"/>
</dbReference>
<gene>
    <name evidence="5" type="primary">rplY</name>
    <name evidence="5" type="synonym">ctc</name>
    <name evidence="9" type="ORF">H9786_15410</name>
</gene>
<reference evidence="9" key="1">
    <citation type="journal article" date="2021" name="PeerJ">
        <title>Extensive microbial diversity within the chicken gut microbiome revealed by metagenomics and culture.</title>
        <authorList>
            <person name="Gilroy R."/>
            <person name="Ravi A."/>
            <person name="Getino M."/>
            <person name="Pursley I."/>
            <person name="Horton D.L."/>
            <person name="Alikhan N.F."/>
            <person name="Baker D."/>
            <person name="Gharbi K."/>
            <person name="Hall N."/>
            <person name="Watson M."/>
            <person name="Adriaenssens E.M."/>
            <person name="Foster-Nyarko E."/>
            <person name="Jarju S."/>
            <person name="Secka A."/>
            <person name="Antonio M."/>
            <person name="Oren A."/>
            <person name="Chaudhuri R.R."/>
            <person name="La Ragione R."/>
            <person name="Hildebrand F."/>
            <person name="Pallen M.J."/>
        </authorList>
    </citation>
    <scope>NUCLEOTIDE SEQUENCE</scope>
    <source>
        <strain evidence="9">ChiHjej13B12-24818</strain>
    </source>
</reference>
<feature type="domain" description="Large ribosomal subunit protein bL25 beta" evidence="8">
    <location>
        <begin position="98"/>
        <end position="178"/>
    </location>
</feature>
<dbReference type="InterPro" id="IPR001021">
    <property type="entry name" value="Ribosomal_bL25_long"/>
</dbReference>
<dbReference type="GO" id="GO:0008097">
    <property type="term" value="F:5S rRNA binding"/>
    <property type="evidence" value="ECO:0007669"/>
    <property type="project" value="InterPro"/>
</dbReference>
<dbReference type="PANTHER" id="PTHR33284:SF1">
    <property type="entry name" value="RIBOSOMAL PROTEIN L25_GLN-TRNA SYNTHETASE, ANTI-CODON-BINDING DOMAIN-CONTAINING PROTEIN"/>
    <property type="match status" value="1"/>
</dbReference>
<reference evidence="9" key="2">
    <citation type="submission" date="2021-04" db="EMBL/GenBank/DDBJ databases">
        <authorList>
            <person name="Gilroy R."/>
        </authorList>
    </citation>
    <scope>NUCLEOTIDE SEQUENCE</scope>
    <source>
        <strain evidence="9">ChiHjej13B12-24818</strain>
    </source>
</reference>